<dbReference type="GO" id="GO:0003700">
    <property type="term" value="F:DNA-binding transcription factor activity"/>
    <property type="evidence" value="ECO:0007669"/>
    <property type="project" value="InterPro"/>
</dbReference>
<protein>
    <submittedName>
        <fullName evidence="2">Predicted transcriptional regulator</fullName>
    </submittedName>
</protein>
<name>Q3JMG7_BURP1</name>
<dbReference type="Pfam" id="PF12802">
    <property type="entry name" value="MarR_2"/>
    <property type="match status" value="1"/>
</dbReference>
<organism evidence="2 3">
    <name type="scientific">Burkholderia pseudomallei (strain 1710b)</name>
    <dbReference type="NCBI Taxonomy" id="320372"/>
    <lineage>
        <taxon>Bacteria</taxon>
        <taxon>Pseudomonadati</taxon>
        <taxon>Pseudomonadota</taxon>
        <taxon>Betaproteobacteria</taxon>
        <taxon>Burkholderiales</taxon>
        <taxon>Burkholderiaceae</taxon>
        <taxon>Burkholderia</taxon>
        <taxon>pseudomallei group</taxon>
    </lineage>
</organism>
<dbReference type="EnsemblBacteria" id="ABA53331">
    <property type="protein sequence ID" value="ABA53331"/>
    <property type="gene ID" value="BURPS1710b_A0077"/>
</dbReference>
<proteinExistence type="predicted"/>
<dbReference type="InterPro" id="IPR036388">
    <property type="entry name" value="WH-like_DNA-bd_sf"/>
</dbReference>
<sequence length="246" mass="26959">MGDCPACIAIPLHCTSPAFDNATMDDNFSKQEIPVSERVLNALKRRGPLQAAELGAYLGTTGEAARQQLKKLEAEGLVEAQNVPQGVGRPARIWRLTSLGHGHFPDAHADMTVDLIRIIRTTLGQPTLDLLIAARETEMRRTYAHTLAGVTDPEERIARLAELRDREGYFAEWSRAPDGDGWLFIENHCPICAAATACQGFCRSELEIFREMLGDALTIERIEHIPAGARRCAYRIRPSGAGAGGE</sequence>
<dbReference type="Gene3D" id="1.10.10.10">
    <property type="entry name" value="Winged helix-like DNA-binding domain superfamily/Winged helix DNA-binding domain"/>
    <property type="match status" value="1"/>
</dbReference>
<dbReference type="KEGG" id="bpm:BURPS1710b_A0077"/>
<gene>
    <name evidence="2" type="ordered locus">BURPS1710b_A0077</name>
</gene>
<dbReference type="InterPro" id="IPR011991">
    <property type="entry name" value="ArsR-like_HTH"/>
</dbReference>
<reference evidence="2 3" key="1">
    <citation type="submission" date="2005-09" db="EMBL/GenBank/DDBJ databases">
        <authorList>
            <person name="Woods D.E."/>
            <person name="Nierman W.C."/>
        </authorList>
    </citation>
    <scope>NUCLEOTIDE SEQUENCE [LARGE SCALE GENOMIC DNA]</scope>
    <source>
        <strain evidence="2 3">1710b</strain>
    </source>
</reference>
<evidence type="ECO:0000259" key="1">
    <source>
        <dbReference type="Pfam" id="PF12802"/>
    </source>
</evidence>
<dbReference type="HOGENOM" id="CLU_078469_2_0_4"/>
<dbReference type="AlphaFoldDB" id="Q3JMG7"/>
<dbReference type="CDD" id="cd00090">
    <property type="entry name" value="HTH_ARSR"/>
    <property type="match status" value="1"/>
</dbReference>
<dbReference type="Proteomes" id="UP000002700">
    <property type="component" value="Chromosome II"/>
</dbReference>
<evidence type="ECO:0000313" key="3">
    <source>
        <dbReference type="Proteomes" id="UP000002700"/>
    </source>
</evidence>
<dbReference type="SUPFAM" id="SSF46785">
    <property type="entry name" value="Winged helix' DNA-binding domain"/>
    <property type="match status" value="1"/>
</dbReference>
<dbReference type="EMBL" id="CP000125">
    <property type="protein sequence ID" value="ABA53331.1"/>
    <property type="molecule type" value="Genomic_DNA"/>
</dbReference>
<accession>Q3JMG7</accession>
<dbReference type="InterPro" id="IPR000835">
    <property type="entry name" value="HTH_MarR-typ"/>
</dbReference>
<feature type="domain" description="HTH marR-type" evidence="1">
    <location>
        <begin position="38"/>
        <end position="83"/>
    </location>
</feature>
<dbReference type="InterPro" id="IPR036390">
    <property type="entry name" value="WH_DNA-bd_sf"/>
</dbReference>
<evidence type="ECO:0000313" key="2">
    <source>
        <dbReference type="EMBL" id="ABA53331.1"/>
    </source>
</evidence>